<evidence type="ECO:0000256" key="1">
    <source>
        <dbReference type="ARBA" id="ARBA00006739"/>
    </source>
</evidence>
<dbReference type="InterPro" id="IPR029044">
    <property type="entry name" value="Nucleotide-diphossugar_trans"/>
</dbReference>
<comment type="similarity">
    <text evidence="1">Belongs to the glycosyltransferase 2 family.</text>
</comment>
<dbReference type="Gene3D" id="3.90.550.10">
    <property type="entry name" value="Spore Coat Polysaccharide Biosynthesis Protein SpsA, Chain A"/>
    <property type="match status" value="1"/>
</dbReference>
<sequence>MNLLMAMGLLLVSLFLHPYVTYPLTLRFLERRNNARSCTIQSAPASGSGRTQHETKPLRLSLMFCAYNEESSLPTKIANLRAIKQVDPDIEILAYCDLSSDATLQLLHEARDILILIAASERTGKAIGMRQLVAKASGDICIFTDANVILAPETIPNIRKYFADVSIGGLAGSLHYINENASPTALAGGLYWRLEEAIKRSESALGSSMGADGSIFATRRALYPAVPGHLLDDMIVSMAVPLAGQRLVFAPDVVAYERNTTLRADEYHRKRRIACRAFNTHCYLWPDITRSFSKLELYKYVSHKILRWFGFPLLAAGLACLGAGLALEGYWSVLTCLALALIAGLLLGILRAKPFNLFLEILIAIFATFRGLLDALLGKTYQTWTPANSRN</sequence>
<dbReference type="PANTHER" id="PTHR43630:SF1">
    <property type="entry name" value="POLY-BETA-1,6-N-ACETYL-D-GLUCOSAMINE SYNTHASE"/>
    <property type="match status" value="1"/>
</dbReference>
<feature type="domain" description="Glycosyltransferase 2-like" evidence="5">
    <location>
        <begin position="62"/>
        <end position="221"/>
    </location>
</feature>
<accession>A0A931HEL5</accession>
<keyword evidence="2" id="KW-0328">Glycosyltransferase</keyword>
<name>A0A931HEL5_9SPHN</name>
<dbReference type="SUPFAM" id="SSF53448">
    <property type="entry name" value="Nucleotide-diphospho-sugar transferases"/>
    <property type="match status" value="1"/>
</dbReference>
<feature type="transmembrane region" description="Helical" evidence="4">
    <location>
        <begin position="305"/>
        <end position="324"/>
    </location>
</feature>
<dbReference type="PANTHER" id="PTHR43630">
    <property type="entry name" value="POLY-BETA-1,6-N-ACETYL-D-GLUCOSAMINE SYNTHASE"/>
    <property type="match status" value="1"/>
</dbReference>
<dbReference type="EMBL" id="JADZGI010000002">
    <property type="protein sequence ID" value="MBH0113954.1"/>
    <property type="molecule type" value="Genomic_DNA"/>
</dbReference>
<organism evidence="6 7">
    <name type="scientific">Novosphingobium aureum</name>
    <dbReference type="NCBI Taxonomy" id="2792964"/>
    <lineage>
        <taxon>Bacteria</taxon>
        <taxon>Pseudomonadati</taxon>
        <taxon>Pseudomonadota</taxon>
        <taxon>Alphaproteobacteria</taxon>
        <taxon>Sphingomonadales</taxon>
        <taxon>Sphingomonadaceae</taxon>
        <taxon>Novosphingobium</taxon>
    </lineage>
</organism>
<dbReference type="Pfam" id="PF00535">
    <property type="entry name" value="Glycos_transf_2"/>
    <property type="match status" value="1"/>
</dbReference>
<keyword evidence="4" id="KW-0812">Transmembrane</keyword>
<dbReference type="GO" id="GO:0016757">
    <property type="term" value="F:glycosyltransferase activity"/>
    <property type="evidence" value="ECO:0007669"/>
    <property type="project" value="UniProtKB-KW"/>
</dbReference>
<reference evidence="6" key="1">
    <citation type="submission" date="2020-11" db="EMBL/GenBank/DDBJ databases">
        <title>Novosphingobium aureum sp. nov., a marine bacterium isolated from sediment of a salt flat.</title>
        <authorList>
            <person name="Yoo Y."/>
            <person name="Kim J.-J."/>
        </authorList>
    </citation>
    <scope>NUCLEOTIDE SEQUENCE</scope>
    <source>
        <strain evidence="6">YJ-S2-02</strain>
    </source>
</reference>
<evidence type="ECO:0000313" key="6">
    <source>
        <dbReference type="EMBL" id="MBH0113954.1"/>
    </source>
</evidence>
<feature type="transmembrane region" description="Helical" evidence="4">
    <location>
        <begin position="357"/>
        <end position="377"/>
    </location>
</feature>
<gene>
    <name evidence="6" type="ORF">I5E68_13485</name>
</gene>
<proteinExistence type="inferred from homology"/>
<keyword evidence="4" id="KW-1133">Transmembrane helix</keyword>
<evidence type="ECO:0000256" key="3">
    <source>
        <dbReference type="ARBA" id="ARBA00022679"/>
    </source>
</evidence>
<dbReference type="AlphaFoldDB" id="A0A931HEL5"/>
<evidence type="ECO:0000256" key="4">
    <source>
        <dbReference type="SAM" id="Phobius"/>
    </source>
</evidence>
<evidence type="ECO:0000256" key="2">
    <source>
        <dbReference type="ARBA" id="ARBA00022676"/>
    </source>
</evidence>
<keyword evidence="4" id="KW-0472">Membrane</keyword>
<evidence type="ECO:0000313" key="7">
    <source>
        <dbReference type="Proteomes" id="UP000617634"/>
    </source>
</evidence>
<feature type="transmembrane region" description="Helical" evidence="4">
    <location>
        <begin position="330"/>
        <end position="350"/>
    </location>
</feature>
<feature type="transmembrane region" description="Helical" evidence="4">
    <location>
        <begin position="6"/>
        <end position="26"/>
    </location>
</feature>
<keyword evidence="3" id="KW-0808">Transferase</keyword>
<protein>
    <submittedName>
        <fullName evidence="6">Glycosyltransferase</fullName>
    </submittedName>
</protein>
<dbReference type="RefSeq" id="WP_197164934.1">
    <property type="nucleotide sequence ID" value="NZ_JADZGI010000002.1"/>
</dbReference>
<dbReference type="Proteomes" id="UP000617634">
    <property type="component" value="Unassembled WGS sequence"/>
</dbReference>
<keyword evidence="7" id="KW-1185">Reference proteome</keyword>
<dbReference type="InterPro" id="IPR001173">
    <property type="entry name" value="Glyco_trans_2-like"/>
</dbReference>
<comment type="caution">
    <text evidence="6">The sequence shown here is derived from an EMBL/GenBank/DDBJ whole genome shotgun (WGS) entry which is preliminary data.</text>
</comment>
<evidence type="ECO:0000259" key="5">
    <source>
        <dbReference type="Pfam" id="PF00535"/>
    </source>
</evidence>